<comment type="caution">
    <text evidence="5">The sequence shown here is derived from an EMBL/GenBank/DDBJ whole genome shotgun (WGS) entry which is preliminary data.</text>
</comment>
<dbReference type="AlphaFoldDB" id="A0A9Q1LEU3"/>
<evidence type="ECO:0000256" key="4">
    <source>
        <dbReference type="SAM" id="MobiDB-lite"/>
    </source>
</evidence>
<keyword evidence="6" id="KW-1185">Reference proteome</keyword>
<dbReference type="Proteomes" id="UP001152561">
    <property type="component" value="Unassembled WGS sequence"/>
</dbReference>
<reference evidence="6" key="1">
    <citation type="journal article" date="2023" name="Proc. Natl. Acad. Sci. U.S.A.">
        <title>Genomic and structural basis for evolution of tropane alkaloid biosynthesis.</title>
        <authorList>
            <person name="Wanga Y.-J."/>
            <person name="Taina T."/>
            <person name="Yua J.-Y."/>
            <person name="Lia J."/>
            <person name="Xua B."/>
            <person name="Chenc J."/>
            <person name="D'Auriad J.C."/>
            <person name="Huanga J.-P."/>
            <person name="Huanga S.-X."/>
        </authorList>
    </citation>
    <scope>NUCLEOTIDE SEQUENCE [LARGE SCALE GENOMIC DNA]</scope>
    <source>
        <strain evidence="6">cv. KIB-2019</strain>
    </source>
</reference>
<comment type="caution">
    <text evidence="3">Lacks conserved residue(s) required for the propagation of feature annotation.</text>
</comment>
<protein>
    <recommendedName>
        <fullName evidence="7">Scarecrow-like protein 9</fullName>
    </recommendedName>
</protein>
<evidence type="ECO:0008006" key="7">
    <source>
        <dbReference type="Google" id="ProtNLM"/>
    </source>
</evidence>
<feature type="region of interest" description="Disordered" evidence="4">
    <location>
        <begin position="1"/>
        <end position="41"/>
    </location>
</feature>
<comment type="similarity">
    <text evidence="3">Belongs to the GRAS family.</text>
</comment>
<dbReference type="PANTHER" id="PTHR31636">
    <property type="entry name" value="OSJNBA0084A10.13 PROTEIN-RELATED"/>
    <property type="match status" value="1"/>
</dbReference>
<evidence type="ECO:0000256" key="1">
    <source>
        <dbReference type="ARBA" id="ARBA00023015"/>
    </source>
</evidence>
<evidence type="ECO:0000256" key="2">
    <source>
        <dbReference type="ARBA" id="ARBA00023163"/>
    </source>
</evidence>
<keyword evidence="1" id="KW-0805">Transcription regulation</keyword>
<evidence type="ECO:0000256" key="3">
    <source>
        <dbReference type="PROSITE-ProRule" id="PRU01191"/>
    </source>
</evidence>
<dbReference type="InterPro" id="IPR005202">
    <property type="entry name" value="TF_GRAS"/>
</dbReference>
<evidence type="ECO:0000313" key="6">
    <source>
        <dbReference type="Proteomes" id="UP001152561"/>
    </source>
</evidence>
<dbReference type="EMBL" id="JAJAGQ010000019">
    <property type="protein sequence ID" value="KAJ8533819.1"/>
    <property type="molecule type" value="Genomic_DNA"/>
</dbReference>
<feature type="compositionally biased region" description="Low complexity" evidence="4">
    <location>
        <begin position="1"/>
        <end position="19"/>
    </location>
</feature>
<evidence type="ECO:0000313" key="5">
    <source>
        <dbReference type="EMBL" id="KAJ8533819.1"/>
    </source>
</evidence>
<name>A0A9Q1LEU3_9SOLA</name>
<organism evidence="5 6">
    <name type="scientific">Anisodus acutangulus</name>
    <dbReference type="NCBI Taxonomy" id="402998"/>
    <lineage>
        <taxon>Eukaryota</taxon>
        <taxon>Viridiplantae</taxon>
        <taxon>Streptophyta</taxon>
        <taxon>Embryophyta</taxon>
        <taxon>Tracheophyta</taxon>
        <taxon>Spermatophyta</taxon>
        <taxon>Magnoliopsida</taxon>
        <taxon>eudicotyledons</taxon>
        <taxon>Gunneridae</taxon>
        <taxon>Pentapetalae</taxon>
        <taxon>asterids</taxon>
        <taxon>lamiids</taxon>
        <taxon>Solanales</taxon>
        <taxon>Solanaceae</taxon>
        <taxon>Solanoideae</taxon>
        <taxon>Hyoscyameae</taxon>
        <taxon>Anisodus</taxon>
    </lineage>
</organism>
<gene>
    <name evidence="5" type="ORF">K7X08_007143</name>
</gene>
<proteinExistence type="inferred from homology"/>
<accession>A0A9Q1LEU3</accession>
<dbReference type="OrthoDB" id="47276at2759"/>
<keyword evidence="2" id="KW-0804">Transcription</keyword>
<feature type="region of interest" description="Leucine repeat II (LRII)" evidence="3">
    <location>
        <begin position="161"/>
        <end position="193"/>
    </location>
</feature>
<dbReference type="PROSITE" id="PS50985">
    <property type="entry name" value="GRAS"/>
    <property type="match status" value="1"/>
</dbReference>
<sequence>MNFYKFQLSSSKFSPPSLSEGPKVKMDPKLSSSSSDPLKKSTVRSEEFDRVLLHSMGKEWDELVAYRKSLKNAATIQTSKKDVVDLSALLISCAEAVAADDCTSATELLKQIRQHSSPCGDGSQRLAHHFADARAGGPPKLHITGIEFPQPGSSPAERIEETGRRLANYAETFNVPFEYHAISKKWETSRLEDLMLDKNDFLVVNCLCRSKNLHDEAELEESSRTIVLNLIRNINPDIFIHGIVNGTYTAPTFVTRFREVLLHFSALFDMLETVVPREIPERMVIERDIWEGSPECHSL</sequence>
<dbReference type="Pfam" id="PF03514">
    <property type="entry name" value="GRAS"/>
    <property type="match status" value="1"/>
</dbReference>